<dbReference type="Proteomes" id="UP001147695">
    <property type="component" value="Unassembled WGS sequence"/>
</dbReference>
<dbReference type="PANTHER" id="PTHR48100:SF54">
    <property type="entry name" value="PHOSPHATASE SPAC5H10.03-RELATED"/>
    <property type="match status" value="1"/>
</dbReference>
<dbReference type="GO" id="GO:0005737">
    <property type="term" value="C:cytoplasm"/>
    <property type="evidence" value="ECO:0007669"/>
    <property type="project" value="TreeGrafter"/>
</dbReference>
<dbReference type="InterPro" id="IPR013078">
    <property type="entry name" value="His_Pase_superF_clade-1"/>
</dbReference>
<dbReference type="InterPro" id="IPR029033">
    <property type="entry name" value="His_PPase_superfam"/>
</dbReference>
<comment type="caution">
    <text evidence="1">The sequence shown here is derived from an EMBL/GenBank/DDBJ whole genome shotgun (WGS) entry which is preliminary data.</text>
</comment>
<dbReference type="GO" id="GO:0016791">
    <property type="term" value="F:phosphatase activity"/>
    <property type="evidence" value="ECO:0007669"/>
    <property type="project" value="TreeGrafter"/>
</dbReference>
<gene>
    <name evidence="1" type="ORF">N7452_009726</name>
</gene>
<dbReference type="SMART" id="SM00855">
    <property type="entry name" value="PGAM"/>
    <property type="match status" value="1"/>
</dbReference>
<proteinExistence type="predicted"/>
<dbReference type="InterPro" id="IPR050275">
    <property type="entry name" value="PGM_Phosphatase"/>
</dbReference>
<evidence type="ECO:0000313" key="2">
    <source>
        <dbReference type="Proteomes" id="UP001147695"/>
    </source>
</evidence>
<evidence type="ECO:0000313" key="1">
    <source>
        <dbReference type="EMBL" id="KAJ5329336.1"/>
    </source>
</evidence>
<accession>A0A9W9Q8Y6</accession>
<dbReference type="Pfam" id="PF00300">
    <property type="entry name" value="His_Phos_1"/>
    <property type="match status" value="1"/>
</dbReference>
<evidence type="ECO:0008006" key="3">
    <source>
        <dbReference type="Google" id="ProtNLM"/>
    </source>
</evidence>
<reference evidence="1" key="2">
    <citation type="journal article" date="2023" name="IMA Fungus">
        <title>Comparative genomic study of the Penicillium genus elucidates a diverse pangenome and 15 lateral gene transfer events.</title>
        <authorList>
            <person name="Petersen C."/>
            <person name="Sorensen T."/>
            <person name="Nielsen M.R."/>
            <person name="Sondergaard T.E."/>
            <person name="Sorensen J.L."/>
            <person name="Fitzpatrick D.A."/>
            <person name="Frisvad J.C."/>
            <person name="Nielsen K.L."/>
        </authorList>
    </citation>
    <scope>NUCLEOTIDE SEQUENCE</scope>
    <source>
        <strain evidence="1">IBT 35673</strain>
    </source>
</reference>
<sequence>MPPKLYLIRHGQGEHNINNANHLRDPLLTAMGKEQCLQLRKEFPFAKDISAVLASPLQRTIQTAAWTFGPELERRQLPFILVPNAQEISGFQCDYGWDQAFVKSSAPELIREAAPGFVEANIDTRLVNGEWNSKKGIYAPTLPAVCRRAAELRRWLWSRPEEHIALITHGGFLHYLMEDWATYDKSHSTGWRNCEWRRFEFTEDSNATEAHLIEVGNTEPKKDRAPGLDSHVIQEIEEIEKATA</sequence>
<dbReference type="AlphaFoldDB" id="A0A9W9Q8Y6"/>
<dbReference type="Gene3D" id="3.40.50.1240">
    <property type="entry name" value="Phosphoglycerate mutase-like"/>
    <property type="match status" value="1"/>
</dbReference>
<reference evidence="1" key="1">
    <citation type="submission" date="2022-12" db="EMBL/GenBank/DDBJ databases">
        <authorList>
            <person name="Petersen C."/>
        </authorList>
    </citation>
    <scope>NUCLEOTIDE SEQUENCE</scope>
    <source>
        <strain evidence="1">IBT 35673</strain>
    </source>
</reference>
<name>A0A9W9Q8Y6_PENBR</name>
<dbReference type="InterPro" id="IPR001345">
    <property type="entry name" value="PG/BPGM_mutase_AS"/>
</dbReference>
<dbReference type="SUPFAM" id="SSF53254">
    <property type="entry name" value="Phosphoglycerate mutase-like"/>
    <property type="match status" value="1"/>
</dbReference>
<dbReference type="CDD" id="cd07067">
    <property type="entry name" value="HP_PGM_like"/>
    <property type="match status" value="1"/>
</dbReference>
<dbReference type="PROSITE" id="PS00175">
    <property type="entry name" value="PG_MUTASE"/>
    <property type="match status" value="1"/>
</dbReference>
<dbReference type="EMBL" id="JAPZBQ010000005">
    <property type="protein sequence ID" value="KAJ5329336.1"/>
    <property type="molecule type" value="Genomic_DNA"/>
</dbReference>
<protein>
    <recommendedName>
        <fullName evidence="3">Phosphoglycerate mutase-like protein</fullName>
    </recommendedName>
</protein>
<organism evidence="1 2">
    <name type="scientific">Penicillium brevicompactum</name>
    <dbReference type="NCBI Taxonomy" id="5074"/>
    <lineage>
        <taxon>Eukaryota</taxon>
        <taxon>Fungi</taxon>
        <taxon>Dikarya</taxon>
        <taxon>Ascomycota</taxon>
        <taxon>Pezizomycotina</taxon>
        <taxon>Eurotiomycetes</taxon>
        <taxon>Eurotiomycetidae</taxon>
        <taxon>Eurotiales</taxon>
        <taxon>Aspergillaceae</taxon>
        <taxon>Penicillium</taxon>
    </lineage>
</organism>
<dbReference type="PANTHER" id="PTHR48100">
    <property type="entry name" value="BROAD-SPECIFICITY PHOSPHATASE YOR283W-RELATED"/>
    <property type="match status" value="1"/>
</dbReference>